<gene>
    <name evidence="11" type="ORF">B0I71DRAFT_135999</name>
    <name evidence="10" type="ORF">YALI1_A21617g</name>
</gene>
<evidence type="ECO:0000313" key="13">
    <source>
        <dbReference type="Proteomes" id="UP000256601"/>
    </source>
</evidence>
<dbReference type="OMA" id="ADGYCGC"/>
<dbReference type="KEGG" id="yli:2906597"/>
<comment type="similarity">
    <text evidence="7">Belongs to the fluoride channel Fluc/FEX (TC 1.A.43) family.</text>
</comment>
<feature type="transmembrane region" description="Helical" evidence="9">
    <location>
        <begin position="284"/>
        <end position="307"/>
    </location>
</feature>
<evidence type="ECO:0000313" key="11">
    <source>
        <dbReference type="EMBL" id="RDW23404.1"/>
    </source>
</evidence>
<feature type="transmembrane region" description="Helical" evidence="9">
    <location>
        <begin position="39"/>
        <end position="55"/>
    </location>
</feature>
<evidence type="ECO:0000256" key="5">
    <source>
        <dbReference type="ARBA" id="ARBA00022989"/>
    </source>
</evidence>
<feature type="transmembrane region" description="Helical" evidence="9">
    <location>
        <begin position="115"/>
        <end position="136"/>
    </location>
</feature>
<accession>A0A1H6PWQ8</accession>
<evidence type="ECO:0000256" key="6">
    <source>
        <dbReference type="ARBA" id="ARBA00023136"/>
    </source>
</evidence>
<dbReference type="Proteomes" id="UP000256601">
    <property type="component" value="Unassembled WGS sequence"/>
</dbReference>
<sequence>MNAALTYLNIAVFAMAGAIAREGIEHLTLFHGSFTESGLVWANFGGCIVMGWVNATNLFENVEKERGVTKKQLPLFLGIGTGFCGSLTSFSTLMLEGFLYGANQNDTKLGYPNAGYGVQSVMSIGLINFGLSFAGLKVGHHLADLVPLPPLSSKVERLLSSFIAAASIALFCIFIIFAGLWKSWRWWTYLGLFGIPGALLRWQLSKLNGKLPLGTFSANILACIVLAVCVLLQRGKTNTSSTQLVHSFLQCQILDGIMNGFCGCLSTISTFVNEMYGMNYKRAYIYGFATSFVGFSMMVIIVGSFAWTQSLVSPAC</sequence>
<name>A0A1H6PWQ8_YARLL</name>
<comment type="subcellular location">
    <subcellularLocation>
        <location evidence="2">Cell membrane</location>
        <topology evidence="2">Multi-pass membrane protein</topology>
    </subcellularLocation>
</comment>
<dbReference type="EMBL" id="CP017553">
    <property type="protein sequence ID" value="AOW00936.1"/>
    <property type="molecule type" value="Genomic_DNA"/>
</dbReference>
<evidence type="ECO:0000256" key="2">
    <source>
        <dbReference type="ARBA" id="ARBA00004651"/>
    </source>
</evidence>
<dbReference type="EMBL" id="KZ859087">
    <property type="protein sequence ID" value="RDW23404.1"/>
    <property type="molecule type" value="Genomic_DNA"/>
</dbReference>
<dbReference type="Pfam" id="PF02537">
    <property type="entry name" value="CRCB"/>
    <property type="match status" value="2"/>
</dbReference>
<dbReference type="OrthoDB" id="409792at2759"/>
<dbReference type="VEuPathDB" id="FungiDB:YALI0_A20570g"/>
<dbReference type="AlphaFoldDB" id="A0A1H6PWQ8"/>
<dbReference type="VEuPathDB" id="FungiDB:YALI1_A21617g"/>
<reference evidence="11 13" key="2">
    <citation type="submission" date="2018-07" db="EMBL/GenBank/DDBJ databases">
        <title>Draft Genome Assemblies for Five Robust Yarrowia lipolytica Strains Exhibiting High Lipid Production and Pentose Sugar Utilization and Sugar Alcohol Secretion from Undetoxified Lignocellulosic Biomass Hydrolysates.</title>
        <authorList>
            <consortium name="DOE Joint Genome Institute"/>
            <person name="Walker C."/>
            <person name="Ryu S."/>
            <person name="Na H."/>
            <person name="Zane M."/>
            <person name="LaButti K."/>
            <person name="Lipzen A."/>
            <person name="Haridas S."/>
            <person name="Barry K."/>
            <person name="Grigoriev I.V."/>
            <person name="Quarterman J."/>
            <person name="Slininger P."/>
            <person name="Dien B."/>
            <person name="Trinh C.T."/>
        </authorList>
    </citation>
    <scope>NUCLEOTIDE SEQUENCE [LARGE SCALE GENOMIC DNA]</scope>
    <source>
        <strain evidence="11 13">YB392</strain>
    </source>
</reference>
<comment type="function">
    <text evidence="1">Fluoride channel required for the rapid expulsion of cytoplasmic fluoride.</text>
</comment>
<dbReference type="RefSeq" id="XP_500293.1">
    <property type="nucleotide sequence ID" value="XM_500293.1"/>
</dbReference>
<evidence type="ECO:0000256" key="1">
    <source>
        <dbReference type="ARBA" id="ARBA00002598"/>
    </source>
</evidence>
<reference evidence="10 12" key="1">
    <citation type="journal article" date="2016" name="PLoS ONE">
        <title>Sequence Assembly of Yarrowia lipolytica Strain W29/CLIB89 Shows Transposable Element Diversity.</title>
        <authorList>
            <person name="Magnan C."/>
            <person name="Yu J."/>
            <person name="Chang I."/>
            <person name="Jahn E."/>
            <person name="Kanomata Y."/>
            <person name="Wu J."/>
            <person name="Zeller M."/>
            <person name="Oakes M."/>
            <person name="Baldi P."/>
            <person name="Sandmeyer S."/>
        </authorList>
    </citation>
    <scope>NUCLEOTIDE SEQUENCE [LARGE SCALE GENOMIC DNA]</scope>
    <source>
        <strain evidence="10">CLIB89</strain>
        <strain evidence="12">CLIB89(W29)</strain>
    </source>
</reference>
<evidence type="ECO:0000256" key="4">
    <source>
        <dbReference type="ARBA" id="ARBA00022692"/>
    </source>
</evidence>
<keyword evidence="6 9" id="KW-0472">Membrane</keyword>
<organism evidence="10 12">
    <name type="scientific">Yarrowia lipolytica</name>
    <name type="common">Candida lipolytica</name>
    <dbReference type="NCBI Taxonomy" id="4952"/>
    <lineage>
        <taxon>Eukaryota</taxon>
        <taxon>Fungi</taxon>
        <taxon>Dikarya</taxon>
        <taxon>Ascomycota</taxon>
        <taxon>Saccharomycotina</taxon>
        <taxon>Dipodascomycetes</taxon>
        <taxon>Dipodascales</taxon>
        <taxon>Dipodascales incertae sedis</taxon>
        <taxon>Yarrowia</taxon>
    </lineage>
</organism>
<evidence type="ECO:0000313" key="10">
    <source>
        <dbReference type="EMBL" id="AOW00936.1"/>
    </source>
</evidence>
<dbReference type="GO" id="GO:0005886">
    <property type="term" value="C:plasma membrane"/>
    <property type="evidence" value="ECO:0007669"/>
    <property type="project" value="UniProtKB-SubCell"/>
</dbReference>
<evidence type="ECO:0000313" key="12">
    <source>
        <dbReference type="Proteomes" id="UP000182444"/>
    </source>
</evidence>
<dbReference type="eggNOG" id="ENOG502RZ3R">
    <property type="taxonomic scope" value="Eukaryota"/>
</dbReference>
<keyword evidence="5 9" id="KW-1133">Transmembrane helix</keyword>
<dbReference type="GeneID" id="2906597"/>
<feature type="transmembrane region" description="Helical" evidence="9">
    <location>
        <begin position="157"/>
        <end position="180"/>
    </location>
</feature>
<keyword evidence="3" id="KW-1003">Cell membrane</keyword>
<evidence type="ECO:0000256" key="3">
    <source>
        <dbReference type="ARBA" id="ARBA00022475"/>
    </source>
</evidence>
<dbReference type="InterPro" id="IPR003691">
    <property type="entry name" value="FluC"/>
</dbReference>
<evidence type="ECO:0000256" key="8">
    <source>
        <dbReference type="ARBA" id="ARBA00035585"/>
    </source>
</evidence>
<feature type="transmembrane region" description="Helical" evidence="9">
    <location>
        <begin position="211"/>
        <end position="233"/>
    </location>
</feature>
<comment type="catalytic activity">
    <reaction evidence="8">
        <text>fluoride(in) = fluoride(out)</text>
        <dbReference type="Rhea" id="RHEA:76159"/>
        <dbReference type="ChEBI" id="CHEBI:17051"/>
    </reaction>
    <physiologicalReaction direction="left-to-right" evidence="8">
        <dbReference type="Rhea" id="RHEA:76160"/>
    </physiologicalReaction>
</comment>
<dbReference type="GO" id="GO:1903425">
    <property type="term" value="F:fluoride transmembrane transporter activity"/>
    <property type="evidence" value="ECO:0007669"/>
    <property type="project" value="TreeGrafter"/>
</dbReference>
<evidence type="ECO:0000256" key="7">
    <source>
        <dbReference type="ARBA" id="ARBA00035120"/>
    </source>
</evidence>
<proteinExistence type="inferred from homology"/>
<protein>
    <submittedName>
        <fullName evidence="11">CrcB-like protein-domain-containing protein</fullName>
    </submittedName>
</protein>
<evidence type="ECO:0000256" key="9">
    <source>
        <dbReference type="SAM" id="Phobius"/>
    </source>
</evidence>
<keyword evidence="4 9" id="KW-0812">Transmembrane</keyword>
<feature type="transmembrane region" description="Helical" evidence="9">
    <location>
        <begin position="75"/>
        <end position="95"/>
    </location>
</feature>
<dbReference type="PANTHER" id="PTHR28259">
    <property type="entry name" value="FLUORIDE EXPORT PROTEIN 1-RELATED"/>
    <property type="match status" value="1"/>
</dbReference>
<dbReference type="Proteomes" id="UP000182444">
    <property type="component" value="Chromosome 1A"/>
</dbReference>
<dbReference type="PANTHER" id="PTHR28259:SF1">
    <property type="entry name" value="FLUORIDE EXPORT PROTEIN 1-RELATED"/>
    <property type="match status" value="1"/>
</dbReference>